<name>A0AAE1V7U6_9SOLA</name>
<keyword evidence="12" id="KW-1185">Reference proteome</keyword>
<dbReference type="FunFam" id="1.20.58.1520:FF:000002">
    <property type="entry name" value="65-kDa microtubule-associated protein 6"/>
    <property type="match status" value="1"/>
</dbReference>
<proteinExistence type="inferred from homology"/>
<feature type="coiled-coil region" evidence="9">
    <location>
        <begin position="63"/>
        <end position="90"/>
    </location>
</feature>
<evidence type="ECO:0000256" key="4">
    <source>
        <dbReference type="ARBA" id="ARBA00022490"/>
    </source>
</evidence>
<comment type="similarity">
    <text evidence="3">Belongs to the MAP65/ASE1 family.</text>
</comment>
<evidence type="ECO:0000256" key="8">
    <source>
        <dbReference type="ARBA" id="ARBA00023242"/>
    </source>
</evidence>
<gene>
    <name evidence="11" type="ORF">RND71_030083</name>
</gene>
<dbReference type="PANTHER" id="PTHR19321">
    <property type="entry name" value="PROTEIN REGULATOR OF CYTOKINESIS 1 PRC1-RELATED"/>
    <property type="match status" value="1"/>
</dbReference>
<evidence type="ECO:0000256" key="7">
    <source>
        <dbReference type="ARBA" id="ARBA00023212"/>
    </source>
</evidence>
<keyword evidence="7" id="KW-0206">Cytoskeleton</keyword>
<evidence type="ECO:0000256" key="6">
    <source>
        <dbReference type="ARBA" id="ARBA00022701"/>
    </source>
</evidence>
<dbReference type="GO" id="GO:0005737">
    <property type="term" value="C:cytoplasm"/>
    <property type="evidence" value="ECO:0007669"/>
    <property type="project" value="TreeGrafter"/>
</dbReference>
<keyword evidence="5" id="KW-0597">Phosphoprotein</keyword>
<dbReference type="GO" id="GO:0005634">
    <property type="term" value="C:nucleus"/>
    <property type="evidence" value="ECO:0007669"/>
    <property type="project" value="UniProtKB-SubCell"/>
</dbReference>
<dbReference type="InterPro" id="IPR007145">
    <property type="entry name" value="MAP65_Ase1_PRC1"/>
</dbReference>
<feature type="region of interest" description="Disordered" evidence="10">
    <location>
        <begin position="511"/>
        <end position="578"/>
    </location>
</feature>
<evidence type="ECO:0000256" key="2">
    <source>
        <dbReference type="ARBA" id="ARBA00004245"/>
    </source>
</evidence>
<keyword evidence="9" id="KW-0175">Coiled coil</keyword>
<comment type="caution">
    <text evidence="11">The sequence shown here is derived from an EMBL/GenBank/DDBJ whole genome shotgun (WGS) entry which is preliminary data.</text>
</comment>
<keyword evidence="8" id="KW-0539">Nucleus</keyword>
<protein>
    <recommendedName>
        <fullName evidence="13">65-kDa microtubule-associated protein 3</fullName>
    </recommendedName>
</protein>
<evidence type="ECO:0000256" key="10">
    <source>
        <dbReference type="SAM" id="MobiDB-lite"/>
    </source>
</evidence>
<evidence type="ECO:0000256" key="3">
    <source>
        <dbReference type="ARBA" id="ARBA00006187"/>
    </source>
</evidence>
<feature type="coiled-coil region" evidence="9">
    <location>
        <begin position="167"/>
        <end position="197"/>
    </location>
</feature>
<keyword evidence="4" id="KW-0963">Cytoplasm</keyword>
<dbReference type="Proteomes" id="UP001291623">
    <property type="component" value="Unassembled WGS sequence"/>
</dbReference>
<dbReference type="GO" id="GO:0005874">
    <property type="term" value="C:microtubule"/>
    <property type="evidence" value="ECO:0007669"/>
    <property type="project" value="UniProtKB-KW"/>
</dbReference>
<evidence type="ECO:0000313" key="11">
    <source>
        <dbReference type="EMBL" id="KAK4350770.1"/>
    </source>
</evidence>
<dbReference type="GO" id="GO:0005819">
    <property type="term" value="C:spindle"/>
    <property type="evidence" value="ECO:0007669"/>
    <property type="project" value="TreeGrafter"/>
</dbReference>
<keyword evidence="6" id="KW-0493">Microtubule</keyword>
<dbReference type="GO" id="GO:0000226">
    <property type="term" value="P:microtubule cytoskeleton organization"/>
    <property type="evidence" value="ECO:0007669"/>
    <property type="project" value="InterPro"/>
</dbReference>
<reference evidence="11" key="1">
    <citation type="submission" date="2023-12" db="EMBL/GenBank/DDBJ databases">
        <title>Genome assembly of Anisodus tanguticus.</title>
        <authorList>
            <person name="Wang Y.-J."/>
        </authorList>
    </citation>
    <scope>NUCLEOTIDE SEQUENCE</scope>
    <source>
        <strain evidence="11">KB-2021</strain>
        <tissue evidence="11">Leaf</tissue>
    </source>
</reference>
<sequence>MDSESGNIRSNIFKMTAAQSDQIQQMETTCGTLLYELQIIWDEVGESDTERDKMLYELERECLEVYRRKVDQANKSRAQLRQAIADSEAELATICSVMGERPVHIRQSDQSLGGLKAELRTILPELDEMRNRKSDRKNQFIEVTKQIQKIKDEIFRPTGFTSTTVVLDESDLSLRKLEELHAELQALQKEKSERLKQVLDHLSTLNSLCLVLGMDFKHTVNEVHPSLGESEGPKNISNDTIQHLASAIGRLREVKLLRMQRLQDLASSMLELWNLMDTPIEEQQIFQNVTCKIAASEHEITEPNILTVEFINYVEGELSRLEELKASKMKELVVKKRSELEEICRRTHMVADSDNTMDVAIEAGAVDAASILEQIELQIAQVKEEAFSRKEILDKVEKWMAACEEECWLEEYNRDENRYNAGRGAHLTLKRAEKARTLVNKLPAMVDALASKTKAWESERGIKFTYDGIRLLAMLEEYNILRQEKEEERKRQRDQKKLQGQLMAEHEAIYGSKPSPMKNQSAKKGRRMSCGGPTNRRLSVGGTMLQTPKLSVGGTMPQTPKPELHSTKATPNTHHTKKSDLFHQRDQFNHSTDDGLPGLSAGRKSLDLSGLPLKKQSNTVNGCEIEKTMTRKPFSPISSTDSSKSNATNILDDLNRKHNEMANKMLLSSHNIPFSTPVKTVYTTEEENRTPIAKPPIPVPSTPLTVSAPMQTAITPVHYAVVPYNSKPVKEIPEEIEYSFEERRLGFVLPSTQLTATQV</sequence>
<comment type="subcellular location">
    <subcellularLocation>
        <location evidence="2">Cytoplasm</location>
        <location evidence="2">Cytoskeleton</location>
    </subcellularLocation>
    <subcellularLocation>
        <location evidence="1">Nucleus</location>
    </subcellularLocation>
</comment>
<dbReference type="GO" id="GO:0008017">
    <property type="term" value="F:microtubule binding"/>
    <property type="evidence" value="ECO:0007669"/>
    <property type="project" value="InterPro"/>
</dbReference>
<dbReference type="PANTHER" id="PTHR19321:SF7">
    <property type="entry name" value="65-KDA MICROTUBULE-ASSOCIATED PROTEIN 3"/>
    <property type="match status" value="1"/>
</dbReference>
<evidence type="ECO:0008006" key="13">
    <source>
        <dbReference type="Google" id="ProtNLM"/>
    </source>
</evidence>
<accession>A0AAE1V7U6</accession>
<organism evidence="11 12">
    <name type="scientific">Anisodus tanguticus</name>
    <dbReference type="NCBI Taxonomy" id="243964"/>
    <lineage>
        <taxon>Eukaryota</taxon>
        <taxon>Viridiplantae</taxon>
        <taxon>Streptophyta</taxon>
        <taxon>Embryophyta</taxon>
        <taxon>Tracheophyta</taxon>
        <taxon>Spermatophyta</taxon>
        <taxon>Magnoliopsida</taxon>
        <taxon>eudicotyledons</taxon>
        <taxon>Gunneridae</taxon>
        <taxon>Pentapetalae</taxon>
        <taxon>asterids</taxon>
        <taxon>lamiids</taxon>
        <taxon>Solanales</taxon>
        <taxon>Solanaceae</taxon>
        <taxon>Solanoideae</taxon>
        <taxon>Hyoscyameae</taxon>
        <taxon>Anisodus</taxon>
    </lineage>
</organism>
<evidence type="ECO:0000256" key="5">
    <source>
        <dbReference type="ARBA" id="ARBA00022553"/>
    </source>
</evidence>
<evidence type="ECO:0000256" key="9">
    <source>
        <dbReference type="SAM" id="Coils"/>
    </source>
</evidence>
<dbReference type="Pfam" id="PF03999">
    <property type="entry name" value="MAP65_ASE1"/>
    <property type="match status" value="1"/>
</dbReference>
<dbReference type="Gene3D" id="1.20.58.1520">
    <property type="match status" value="1"/>
</dbReference>
<evidence type="ECO:0000313" key="12">
    <source>
        <dbReference type="Proteomes" id="UP001291623"/>
    </source>
</evidence>
<dbReference type="AlphaFoldDB" id="A0AAE1V7U6"/>
<evidence type="ECO:0000256" key="1">
    <source>
        <dbReference type="ARBA" id="ARBA00004123"/>
    </source>
</evidence>
<dbReference type="EMBL" id="JAVYJV010000016">
    <property type="protein sequence ID" value="KAK4350770.1"/>
    <property type="molecule type" value="Genomic_DNA"/>
</dbReference>